<dbReference type="PROSITE" id="PS51257">
    <property type="entry name" value="PROKAR_LIPOPROTEIN"/>
    <property type="match status" value="1"/>
</dbReference>
<keyword evidence="1" id="KW-0175">Coiled coil</keyword>
<evidence type="ECO:0000256" key="1">
    <source>
        <dbReference type="SAM" id="Coils"/>
    </source>
</evidence>
<accession>A0A1D3D279</accession>
<dbReference type="EMBL" id="JROU02001060">
    <property type="protein sequence ID" value="OEH77543.1"/>
    <property type="molecule type" value="Genomic_DNA"/>
</dbReference>
<evidence type="ECO:0000313" key="5">
    <source>
        <dbReference type="Proteomes" id="UP000095192"/>
    </source>
</evidence>
<dbReference type="Proteomes" id="UP000095192">
    <property type="component" value="Unassembled WGS sequence"/>
</dbReference>
<organism evidence="4 5">
    <name type="scientific">Cyclospora cayetanensis</name>
    <dbReference type="NCBI Taxonomy" id="88456"/>
    <lineage>
        <taxon>Eukaryota</taxon>
        <taxon>Sar</taxon>
        <taxon>Alveolata</taxon>
        <taxon>Apicomplexa</taxon>
        <taxon>Conoidasida</taxon>
        <taxon>Coccidia</taxon>
        <taxon>Eucoccidiorida</taxon>
        <taxon>Eimeriorina</taxon>
        <taxon>Eimeriidae</taxon>
        <taxon>Cyclospora</taxon>
    </lineage>
</organism>
<evidence type="ECO:0008006" key="6">
    <source>
        <dbReference type="Google" id="ProtNLM"/>
    </source>
</evidence>
<proteinExistence type="predicted"/>
<evidence type="ECO:0000256" key="3">
    <source>
        <dbReference type="SAM" id="SignalP"/>
    </source>
</evidence>
<feature type="signal peptide" evidence="3">
    <location>
        <begin position="1"/>
        <end position="20"/>
    </location>
</feature>
<dbReference type="VEuPathDB" id="ToxoDB:LOC34619443"/>
<dbReference type="VEuPathDB" id="ToxoDB:cyc_02609"/>
<dbReference type="InParanoid" id="A0A1D3D279"/>
<reference evidence="4 5" key="1">
    <citation type="journal article" date="2016" name="BMC Genomics">
        <title>Comparative genomics reveals Cyclospora cayetanensis possesses coccidia-like metabolism and invasion components but unique surface antigens.</title>
        <authorList>
            <person name="Liu S."/>
            <person name="Wang L."/>
            <person name="Zheng H."/>
            <person name="Xu Z."/>
            <person name="Roellig D.M."/>
            <person name="Li N."/>
            <person name="Frace M.A."/>
            <person name="Tang K."/>
            <person name="Arrowood M.J."/>
            <person name="Moss D.M."/>
            <person name="Zhang L."/>
            <person name="Feng Y."/>
            <person name="Xiao L."/>
        </authorList>
    </citation>
    <scope>NUCLEOTIDE SEQUENCE [LARGE SCALE GENOMIC DNA]</scope>
    <source>
        <strain evidence="4 5">CHN_HEN01</strain>
    </source>
</reference>
<gene>
    <name evidence="4" type="ORF">cyc_02609</name>
</gene>
<feature type="coiled-coil region" evidence="1">
    <location>
        <begin position="89"/>
        <end position="119"/>
    </location>
</feature>
<keyword evidence="5" id="KW-1185">Reference proteome</keyword>
<feature type="region of interest" description="Disordered" evidence="2">
    <location>
        <begin position="134"/>
        <end position="153"/>
    </location>
</feature>
<dbReference type="AlphaFoldDB" id="A0A1D3D279"/>
<evidence type="ECO:0000256" key="2">
    <source>
        <dbReference type="SAM" id="MobiDB-lite"/>
    </source>
</evidence>
<comment type="caution">
    <text evidence="4">The sequence shown here is derived from an EMBL/GenBank/DDBJ whole genome shotgun (WGS) entry which is preliminary data.</text>
</comment>
<evidence type="ECO:0000313" key="4">
    <source>
        <dbReference type="EMBL" id="OEH77543.1"/>
    </source>
</evidence>
<name>A0A1D3D279_9EIME</name>
<keyword evidence="3" id="KW-0732">Signal</keyword>
<sequence>MWKVSPFVLLALLSCGEGDALKIKRMGQTDPVTINMASQAPDPTAEAAARFLNLSPDANNDTLLSSECDEDGCVFVGSGSGSLAERSQAKKRKKRLKKLRKARRKAEKEYLELHSEEELKILEEQAIVDAVQQSNAESKGAVSGEGADETSTS</sequence>
<protein>
    <recommendedName>
        <fullName evidence="6">Secreted protein</fullName>
    </recommendedName>
</protein>
<feature type="chain" id="PRO_5008914109" description="Secreted protein" evidence="3">
    <location>
        <begin position="21"/>
        <end position="153"/>
    </location>
</feature>